<sequence length="18" mass="1796">MRGASRLRAPQPAAAAAT</sequence>
<dbReference type="EMBL" id="GBRH01255114">
    <property type="protein sequence ID" value="JAD42781.1"/>
    <property type="molecule type" value="Transcribed_RNA"/>
</dbReference>
<name>A0A0A8ZVC9_ARUDO</name>
<reference evidence="1" key="1">
    <citation type="submission" date="2014-09" db="EMBL/GenBank/DDBJ databases">
        <authorList>
            <person name="Magalhaes I.L.F."/>
            <person name="Oliveira U."/>
            <person name="Santos F.R."/>
            <person name="Vidigal T.H.D.A."/>
            <person name="Brescovit A.D."/>
            <person name="Santos A.J."/>
        </authorList>
    </citation>
    <scope>NUCLEOTIDE SEQUENCE</scope>
    <source>
        <tissue evidence="1">Shoot tissue taken approximately 20 cm above the soil surface</tissue>
    </source>
</reference>
<protein>
    <submittedName>
        <fullName evidence="1">Uncharacterized protein</fullName>
    </submittedName>
</protein>
<organism evidence="1">
    <name type="scientific">Arundo donax</name>
    <name type="common">Giant reed</name>
    <name type="synonym">Donax arundinaceus</name>
    <dbReference type="NCBI Taxonomy" id="35708"/>
    <lineage>
        <taxon>Eukaryota</taxon>
        <taxon>Viridiplantae</taxon>
        <taxon>Streptophyta</taxon>
        <taxon>Embryophyta</taxon>
        <taxon>Tracheophyta</taxon>
        <taxon>Spermatophyta</taxon>
        <taxon>Magnoliopsida</taxon>
        <taxon>Liliopsida</taxon>
        <taxon>Poales</taxon>
        <taxon>Poaceae</taxon>
        <taxon>PACMAD clade</taxon>
        <taxon>Arundinoideae</taxon>
        <taxon>Arundineae</taxon>
        <taxon>Arundo</taxon>
    </lineage>
</organism>
<dbReference type="AlphaFoldDB" id="A0A0A8ZVC9"/>
<proteinExistence type="predicted"/>
<evidence type="ECO:0000313" key="1">
    <source>
        <dbReference type="EMBL" id="JAD42781.1"/>
    </source>
</evidence>
<reference evidence="1" key="2">
    <citation type="journal article" date="2015" name="Data Brief">
        <title>Shoot transcriptome of the giant reed, Arundo donax.</title>
        <authorList>
            <person name="Barrero R.A."/>
            <person name="Guerrero F.D."/>
            <person name="Moolhuijzen P."/>
            <person name="Goolsby J.A."/>
            <person name="Tidwell J."/>
            <person name="Bellgard S.E."/>
            <person name="Bellgard M.I."/>
        </authorList>
    </citation>
    <scope>NUCLEOTIDE SEQUENCE</scope>
    <source>
        <tissue evidence="1">Shoot tissue taken approximately 20 cm above the soil surface</tissue>
    </source>
</reference>
<accession>A0A0A8ZVC9</accession>